<name>A0A940T5Q6_9MICO</name>
<protein>
    <recommendedName>
        <fullName evidence="5">Glycosyl transferase family 11</fullName>
    </recommendedName>
</protein>
<reference evidence="3" key="1">
    <citation type="submission" date="2021-02" db="EMBL/GenBank/DDBJ databases">
        <title>Sequencing the genomes of 1000 actinobacteria strains.</title>
        <authorList>
            <person name="Klenk H.-P."/>
        </authorList>
    </citation>
    <scope>NUCLEOTIDE SEQUENCE</scope>
    <source>
        <strain evidence="3">DSM 22850</strain>
    </source>
</reference>
<proteinExistence type="predicted"/>
<keyword evidence="2" id="KW-0808">Transferase</keyword>
<dbReference type="AlphaFoldDB" id="A0A940T5Q6"/>
<gene>
    <name evidence="3" type="ORF">JOF28_001453</name>
</gene>
<evidence type="ECO:0008006" key="5">
    <source>
        <dbReference type="Google" id="ProtNLM"/>
    </source>
</evidence>
<comment type="caution">
    <text evidence="3">The sequence shown here is derived from an EMBL/GenBank/DDBJ whole genome shotgun (WGS) entry which is preliminary data.</text>
</comment>
<dbReference type="Pfam" id="PF01531">
    <property type="entry name" value="Glyco_transf_11"/>
    <property type="match status" value="1"/>
</dbReference>
<accession>A0A940T5Q6</accession>
<evidence type="ECO:0000313" key="3">
    <source>
        <dbReference type="EMBL" id="MBP1326221.1"/>
    </source>
</evidence>
<evidence type="ECO:0000256" key="2">
    <source>
        <dbReference type="ARBA" id="ARBA00022679"/>
    </source>
</evidence>
<dbReference type="RefSeq" id="WP_209705167.1">
    <property type="nucleotide sequence ID" value="NZ_JAFIDA010000001.1"/>
</dbReference>
<dbReference type="PANTHER" id="PTHR11927">
    <property type="entry name" value="GALACTOSIDE 2-L-FUCOSYLTRANSFERASE"/>
    <property type="match status" value="1"/>
</dbReference>
<dbReference type="EMBL" id="JAFIDA010000001">
    <property type="protein sequence ID" value="MBP1326221.1"/>
    <property type="molecule type" value="Genomic_DNA"/>
</dbReference>
<evidence type="ECO:0000313" key="4">
    <source>
        <dbReference type="Proteomes" id="UP000675163"/>
    </source>
</evidence>
<dbReference type="GO" id="GO:0016020">
    <property type="term" value="C:membrane"/>
    <property type="evidence" value="ECO:0007669"/>
    <property type="project" value="InterPro"/>
</dbReference>
<dbReference type="Proteomes" id="UP000675163">
    <property type="component" value="Unassembled WGS sequence"/>
</dbReference>
<dbReference type="GO" id="GO:0008107">
    <property type="term" value="F:galactoside 2-alpha-L-fucosyltransferase activity"/>
    <property type="evidence" value="ECO:0007669"/>
    <property type="project" value="InterPro"/>
</dbReference>
<evidence type="ECO:0000256" key="1">
    <source>
        <dbReference type="ARBA" id="ARBA00022676"/>
    </source>
</evidence>
<dbReference type="InterPro" id="IPR002516">
    <property type="entry name" value="Glyco_trans_11"/>
</dbReference>
<dbReference type="PANTHER" id="PTHR11927:SF9">
    <property type="entry name" value="L-FUCOSYLTRANSFERASE"/>
    <property type="match status" value="1"/>
</dbReference>
<dbReference type="GO" id="GO:0005975">
    <property type="term" value="P:carbohydrate metabolic process"/>
    <property type="evidence" value="ECO:0007669"/>
    <property type="project" value="InterPro"/>
</dbReference>
<sequence>MMPNLSLSQAKASLLSVVRRGPREVLWTPANVNLGNLLYYWLNAHLHQAKGEPRFALETEKSKLWQEAFPKLFEELVISRSELRLTDRRIEQHPLQHFGLNYTGAELDAFIAEMLLGTPTQFASELARINPPADLTINIRRGDYYSVPRWRGDYSFDVVEYVRVAVAAAQATGEITSILLVSDDLEWCHTKLGWLTDIAPVSEPPAGATVLHQLALLAASPRLILTNSTFGYWGGYIADVLRASAQHKAQGTWAPAFHSRAFPGNLANQLSDRWNVIEQIPGGWDG</sequence>
<keyword evidence="1" id="KW-0328">Glycosyltransferase</keyword>
<organism evidence="3 4">
    <name type="scientific">Leucobacter exalbidus</name>
    <dbReference type="NCBI Taxonomy" id="662960"/>
    <lineage>
        <taxon>Bacteria</taxon>
        <taxon>Bacillati</taxon>
        <taxon>Actinomycetota</taxon>
        <taxon>Actinomycetes</taxon>
        <taxon>Micrococcales</taxon>
        <taxon>Microbacteriaceae</taxon>
        <taxon>Leucobacter</taxon>
    </lineage>
</organism>
<keyword evidence="4" id="KW-1185">Reference proteome</keyword>